<keyword evidence="1" id="KW-1185">Reference proteome</keyword>
<dbReference type="AlphaFoldDB" id="A0A915K410"/>
<evidence type="ECO:0000313" key="1">
    <source>
        <dbReference type="Proteomes" id="UP000887565"/>
    </source>
</evidence>
<dbReference type="Proteomes" id="UP000887565">
    <property type="component" value="Unplaced"/>
</dbReference>
<dbReference type="WBParaSite" id="nRc.2.0.1.t33068-RA">
    <property type="protein sequence ID" value="nRc.2.0.1.t33068-RA"/>
    <property type="gene ID" value="nRc.2.0.1.g33068"/>
</dbReference>
<accession>A0A915K410</accession>
<reference evidence="2" key="1">
    <citation type="submission" date="2022-11" db="UniProtKB">
        <authorList>
            <consortium name="WormBaseParasite"/>
        </authorList>
    </citation>
    <scope>IDENTIFICATION</scope>
</reference>
<sequence>MKRKNKNCSESRGHQQGDAFCVVLVKPLLSEYIGKNFASMDGCLWHQTLLIIITMWYDDVDMAPFIRGRCLFEGAVY</sequence>
<organism evidence="1 2">
    <name type="scientific">Romanomermis culicivorax</name>
    <name type="common">Nematode worm</name>
    <dbReference type="NCBI Taxonomy" id="13658"/>
    <lineage>
        <taxon>Eukaryota</taxon>
        <taxon>Metazoa</taxon>
        <taxon>Ecdysozoa</taxon>
        <taxon>Nematoda</taxon>
        <taxon>Enoplea</taxon>
        <taxon>Dorylaimia</taxon>
        <taxon>Mermithida</taxon>
        <taxon>Mermithoidea</taxon>
        <taxon>Mermithidae</taxon>
        <taxon>Romanomermis</taxon>
    </lineage>
</organism>
<protein>
    <submittedName>
        <fullName evidence="2">Uncharacterized protein</fullName>
    </submittedName>
</protein>
<name>A0A915K410_ROMCU</name>
<evidence type="ECO:0000313" key="2">
    <source>
        <dbReference type="WBParaSite" id="nRc.2.0.1.t33068-RA"/>
    </source>
</evidence>
<proteinExistence type="predicted"/>